<feature type="transmembrane region" description="Helical" evidence="1">
    <location>
        <begin position="209"/>
        <end position="227"/>
    </location>
</feature>
<dbReference type="PANTHER" id="PTHR44757">
    <property type="entry name" value="DIGUANYLATE CYCLASE DGCP"/>
    <property type="match status" value="1"/>
</dbReference>
<feature type="transmembrane region" description="Helical" evidence="1">
    <location>
        <begin position="176"/>
        <end position="197"/>
    </location>
</feature>
<evidence type="ECO:0000313" key="6">
    <source>
        <dbReference type="Proteomes" id="UP000321617"/>
    </source>
</evidence>
<dbReference type="Gene3D" id="3.30.70.270">
    <property type="match status" value="1"/>
</dbReference>
<dbReference type="InterPro" id="IPR035965">
    <property type="entry name" value="PAS-like_dom_sf"/>
</dbReference>
<feature type="transmembrane region" description="Helical" evidence="1">
    <location>
        <begin position="89"/>
        <end position="109"/>
    </location>
</feature>
<accession>A0A562UQV6</accession>
<protein>
    <submittedName>
        <fullName evidence="5">PAS domain S-box-containing protein/diguanylate cyclase (GGDEF)-like protein</fullName>
    </submittedName>
</protein>
<gene>
    <name evidence="5" type="ORF">LX16_4767</name>
</gene>
<feature type="domain" description="GGDEF" evidence="4">
    <location>
        <begin position="492"/>
        <end position="623"/>
    </location>
</feature>
<dbReference type="Proteomes" id="UP000321617">
    <property type="component" value="Unassembled WGS sequence"/>
</dbReference>
<dbReference type="SUPFAM" id="SSF55785">
    <property type="entry name" value="PYP-like sensor domain (PAS domain)"/>
    <property type="match status" value="1"/>
</dbReference>
<dbReference type="InterPro" id="IPR000014">
    <property type="entry name" value="PAS"/>
</dbReference>
<dbReference type="PROSITE" id="PS50883">
    <property type="entry name" value="EAL"/>
    <property type="match status" value="1"/>
</dbReference>
<dbReference type="CDD" id="cd01949">
    <property type="entry name" value="GGDEF"/>
    <property type="match status" value="1"/>
</dbReference>
<dbReference type="SUPFAM" id="SSF55073">
    <property type="entry name" value="Nucleotide cyclase"/>
    <property type="match status" value="1"/>
</dbReference>
<feature type="transmembrane region" description="Helical" evidence="1">
    <location>
        <begin position="304"/>
        <end position="321"/>
    </location>
</feature>
<keyword evidence="1" id="KW-0812">Transmembrane</keyword>
<feature type="domain" description="EAL" evidence="3">
    <location>
        <begin position="632"/>
        <end position="883"/>
    </location>
</feature>
<comment type="caution">
    <text evidence="5">The sequence shown here is derived from an EMBL/GenBank/DDBJ whole genome shotgun (WGS) entry which is preliminary data.</text>
</comment>
<dbReference type="NCBIfam" id="TIGR00229">
    <property type="entry name" value="sensory_box"/>
    <property type="match status" value="1"/>
</dbReference>
<dbReference type="Pfam" id="PF00990">
    <property type="entry name" value="GGDEF"/>
    <property type="match status" value="1"/>
</dbReference>
<feature type="transmembrane region" description="Helical" evidence="1">
    <location>
        <begin position="145"/>
        <end position="164"/>
    </location>
</feature>
<evidence type="ECO:0000313" key="5">
    <source>
        <dbReference type="EMBL" id="TWJ07984.1"/>
    </source>
</evidence>
<dbReference type="InterPro" id="IPR001633">
    <property type="entry name" value="EAL_dom"/>
</dbReference>
<dbReference type="NCBIfam" id="TIGR00254">
    <property type="entry name" value="GGDEF"/>
    <property type="match status" value="1"/>
</dbReference>
<dbReference type="InterPro" id="IPR052155">
    <property type="entry name" value="Biofilm_reg_signaling"/>
</dbReference>
<sequence>MPSMAGWHSRCVYPLGIARLRRPNLLLTATVVGLVLLIAATTALVRTIGGVQARPGLWTVMLAVSAAAAGAAVWRISDPIRPRRQRVPYRRLAVGLEVAAVGMGLSVIFTGTTLIAVGGMAMMLLFTEALTRMPQDSGQATRSRWTLDGVFIGMCLLFAGWVVFGPGPDGPALLARYALAAATTATAAVMIGIGLVAAIRADSHRRRQLLLVAGLALVGTAHVGILVTNTAPASLWVCRVMVVLGCAGCGLAAGAAWLARQYPGSPVATPLPRVDAAVSLVPAGMAALTALVYGFAVGPLPVDLLLLALTLVAIMSARQLLARMDVRRYAEEAADRERYLRSIVAGSSDVITVLDERCRVRWQAASPAWRLGPDAADVVGSSFTRLVHPDDAPEVDRRLAELLAEPCDGRRILVDARIRDVDGVWRDTESTVADQRDIPQVKGLVLHTRDVGRRRSLERELAKLAYADALTSLSNRRALMRTLEADVVGGSMPCTLLAIDLDGFKNVNDTQGHDIGDAVLVEVARRLTASLRPTDVAARLGGDEFAVLLWCNPDDGFQIAERLREVLAEPYQFDRHAGVYLSTSIGLAGCATADDVEALLRNADLALRAAKQSGKNRIEVYDAEFEQRVRRANILEQALHGAIERDELSLVYQPVISLPNRRIVGAEALMRWNHPVLGAVSPGEFIPIVEEAGLSTMLTNWTLQQVAERLAVWRTAGHPTWISMNLSPRQLHSPQFATELAQALLGRGVMPSRLVVEVTEHDVARDIDVLVAQLAALRGTGVRIALDDFGAGYSSLGQLHRLPVDILKIDRDLVAGGDRGAAPLADVVVRLGDRLGLSVIAEGVETELQLDVVEQAGCGMVQGYLLARPMPVEDIDRLLAEEAALYRSSPLAIES</sequence>
<dbReference type="Gene3D" id="3.20.20.450">
    <property type="entry name" value="EAL domain"/>
    <property type="match status" value="1"/>
</dbReference>
<evidence type="ECO:0000259" key="3">
    <source>
        <dbReference type="PROSITE" id="PS50883"/>
    </source>
</evidence>
<dbReference type="InterPro" id="IPR035919">
    <property type="entry name" value="EAL_sf"/>
</dbReference>
<dbReference type="Gene3D" id="3.30.450.20">
    <property type="entry name" value="PAS domain"/>
    <property type="match status" value="1"/>
</dbReference>
<organism evidence="5 6">
    <name type="scientific">Stackebrandtia albiflava</name>
    <dbReference type="NCBI Taxonomy" id="406432"/>
    <lineage>
        <taxon>Bacteria</taxon>
        <taxon>Bacillati</taxon>
        <taxon>Actinomycetota</taxon>
        <taxon>Actinomycetes</taxon>
        <taxon>Glycomycetales</taxon>
        <taxon>Glycomycetaceae</taxon>
        <taxon>Stackebrandtia</taxon>
    </lineage>
</organism>
<dbReference type="InterPro" id="IPR043128">
    <property type="entry name" value="Rev_trsase/Diguanyl_cyclase"/>
</dbReference>
<feature type="transmembrane region" description="Helical" evidence="1">
    <location>
        <begin position="280"/>
        <end position="298"/>
    </location>
</feature>
<dbReference type="SUPFAM" id="SSF141868">
    <property type="entry name" value="EAL domain-like"/>
    <property type="match status" value="1"/>
</dbReference>
<dbReference type="AlphaFoldDB" id="A0A562UQV6"/>
<dbReference type="PROSITE" id="PS50112">
    <property type="entry name" value="PAS"/>
    <property type="match status" value="1"/>
</dbReference>
<dbReference type="InterPro" id="IPR029787">
    <property type="entry name" value="Nucleotide_cyclase"/>
</dbReference>
<evidence type="ECO:0000259" key="4">
    <source>
        <dbReference type="PROSITE" id="PS50887"/>
    </source>
</evidence>
<proteinExistence type="predicted"/>
<keyword evidence="1" id="KW-1133">Transmembrane helix</keyword>
<dbReference type="InterPro" id="IPR000160">
    <property type="entry name" value="GGDEF_dom"/>
</dbReference>
<keyword evidence="6" id="KW-1185">Reference proteome</keyword>
<dbReference type="CDD" id="cd00130">
    <property type="entry name" value="PAS"/>
    <property type="match status" value="1"/>
</dbReference>
<dbReference type="SMART" id="SM00267">
    <property type="entry name" value="GGDEF"/>
    <property type="match status" value="1"/>
</dbReference>
<evidence type="ECO:0000259" key="2">
    <source>
        <dbReference type="PROSITE" id="PS50112"/>
    </source>
</evidence>
<dbReference type="CDD" id="cd01948">
    <property type="entry name" value="EAL"/>
    <property type="match status" value="1"/>
</dbReference>
<feature type="domain" description="PAS" evidence="2">
    <location>
        <begin position="336"/>
        <end position="406"/>
    </location>
</feature>
<dbReference type="SMART" id="SM00052">
    <property type="entry name" value="EAL"/>
    <property type="match status" value="1"/>
</dbReference>
<feature type="transmembrane region" description="Helical" evidence="1">
    <location>
        <begin position="233"/>
        <end position="259"/>
    </location>
</feature>
<dbReference type="EMBL" id="VLLL01000009">
    <property type="protein sequence ID" value="TWJ07984.1"/>
    <property type="molecule type" value="Genomic_DNA"/>
</dbReference>
<name>A0A562UQV6_9ACTN</name>
<dbReference type="PROSITE" id="PS50887">
    <property type="entry name" value="GGDEF"/>
    <property type="match status" value="1"/>
</dbReference>
<reference evidence="5 6" key="1">
    <citation type="journal article" date="2013" name="Stand. Genomic Sci.">
        <title>Genomic Encyclopedia of Type Strains, Phase I: The one thousand microbial genomes (KMG-I) project.</title>
        <authorList>
            <person name="Kyrpides N.C."/>
            <person name="Woyke T."/>
            <person name="Eisen J.A."/>
            <person name="Garrity G."/>
            <person name="Lilburn T.G."/>
            <person name="Beck B.J."/>
            <person name="Whitman W.B."/>
            <person name="Hugenholtz P."/>
            <person name="Klenk H.P."/>
        </authorList>
    </citation>
    <scope>NUCLEOTIDE SEQUENCE [LARGE SCALE GENOMIC DNA]</scope>
    <source>
        <strain evidence="5 6">DSM 45044</strain>
    </source>
</reference>
<evidence type="ECO:0000256" key="1">
    <source>
        <dbReference type="SAM" id="Phobius"/>
    </source>
</evidence>
<keyword evidence="1" id="KW-0472">Membrane</keyword>
<feature type="transmembrane region" description="Helical" evidence="1">
    <location>
        <begin position="25"/>
        <end position="45"/>
    </location>
</feature>
<dbReference type="PANTHER" id="PTHR44757:SF2">
    <property type="entry name" value="BIOFILM ARCHITECTURE MAINTENANCE PROTEIN MBAA"/>
    <property type="match status" value="1"/>
</dbReference>
<dbReference type="Pfam" id="PF00563">
    <property type="entry name" value="EAL"/>
    <property type="match status" value="1"/>
</dbReference>
<feature type="transmembrane region" description="Helical" evidence="1">
    <location>
        <begin position="57"/>
        <end position="77"/>
    </location>
</feature>